<protein>
    <submittedName>
        <fullName evidence="2">Glycosyl transferase group 1</fullName>
    </submittedName>
</protein>
<dbReference type="SUPFAM" id="SSF53756">
    <property type="entry name" value="UDP-Glycosyltransferase/glycogen phosphorylase"/>
    <property type="match status" value="1"/>
</dbReference>
<dbReference type="PANTHER" id="PTHR45947:SF3">
    <property type="entry name" value="SULFOQUINOVOSYL TRANSFERASE SQD2"/>
    <property type="match status" value="1"/>
</dbReference>
<evidence type="ECO:0000313" key="3">
    <source>
        <dbReference type="Proteomes" id="UP000033935"/>
    </source>
</evidence>
<dbReference type="GO" id="GO:0016757">
    <property type="term" value="F:glycosyltransferase activity"/>
    <property type="evidence" value="ECO:0007669"/>
    <property type="project" value="InterPro"/>
</dbReference>
<proteinExistence type="predicted"/>
<dbReference type="AlphaFoldDB" id="A0A0G0MU18"/>
<dbReference type="PANTHER" id="PTHR45947">
    <property type="entry name" value="SULFOQUINOVOSYL TRANSFERASE SQD2"/>
    <property type="match status" value="1"/>
</dbReference>
<dbReference type="Pfam" id="PF00534">
    <property type="entry name" value="Glycos_transf_1"/>
    <property type="match status" value="1"/>
</dbReference>
<keyword evidence="2" id="KW-0808">Transferase</keyword>
<dbReference type="InterPro" id="IPR001296">
    <property type="entry name" value="Glyco_trans_1"/>
</dbReference>
<accession>A0A0G0MU18</accession>
<name>A0A0G0MU18_9BACT</name>
<evidence type="ECO:0000313" key="2">
    <source>
        <dbReference type="EMBL" id="KKR03931.1"/>
    </source>
</evidence>
<reference evidence="2 3" key="1">
    <citation type="journal article" date="2015" name="Nature">
        <title>rRNA introns, odd ribosomes, and small enigmatic genomes across a large radiation of phyla.</title>
        <authorList>
            <person name="Brown C.T."/>
            <person name="Hug L.A."/>
            <person name="Thomas B.C."/>
            <person name="Sharon I."/>
            <person name="Castelle C.J."/>
            <person name="Singh A."/>
            <person name="Wilkins M.J."/>
            <person name="Williams K.H."/>
            <person name="Banfield J.F."/>
        </authorList>
    </citation>
    <scope>NUCLEOTIDE SEQUENCE [LARGE SCALE GENOMIC DNA]</scope>
</reference>
<dbReference type="Gene3D" id="3.40.50.2000">
    <property type="entry name" value="Glycogen Phosphorylase B"/>
    <property type="match status" value="2"/>
</dbReference>
<dbReference type="InterPro" id="IPR050194">
    <property type="entry name" value="Glycosyltransferase_grp1"/>
</dbReference>
<sequence>MKLALVHDYLIQDGGAEKVLDVLHGLWPQAPLYTLLFDPNSLPAFKGRDIRTSFLECLPLGRRKYQWYLPLMPTATEHYDLSGYDVVFSSTSAFAKGVITRENTLHICYCHTPTRYLWSDTRSYIEELHVPRLIKLMLPPILSRLRLWDRQAADRVDVFVANSQTVRRRIQKYYRRDAVVIHPPVDTNRFSISSEPKKYFLTGGRLVAYKRYDLVIEAANRTGIPLKIFGSGPVEKELRKQAKSHIQFMGRVNDEEQARLYAGARAFIHPQEEDFGITPVESMAAGRPVIAWRRGGATETVKEGLSGTFFDEQSWEELADFLIRFNERDWNPQAIKAYAQTFSRKRFEDEIQVFVQKEWEKHQSNQT</sequence>
<feature type="domain" description="Glycosyl transferase family 1" evidence="1">
    <location>
        <begin position="188"/>
        <end position="340"/>
    </location>
</feature>
<organism evidence="2 3">
    <name type="scientific">Candidatus Uhrbacteria bacterium GW2011_GWF2_39_13</name>
    <dbReference type="NCBI Taxonomy" id="1618995"/>
    <lineage>
        <taxon>Bacteria</taxon>
        <taxon>Candidatus Uhriibacteriota</taxon>
    </lineage>
</organism>
<dbReference type="Proteomes" id="UP000033935">
    <property type="component" value="Unassembled WGS sequence"/>
</dbReference>
<dbReference type="EMBL" id="LBWG01000016">
    <property type="protein sequence ID" value="KKR03931.1"/>
    <property type="molecule type" value="Genomic_DNA"/>
</dbReference>
<dbReference type="PATRIC" id="fig|1618995.3.peg.719"/>
<evidence type="ECO:0000259" key="1">
    <source>
        <dbReference type="Pfam" id="PF00534"/>
    </source>
</evidence>
<gene>
    <name evidence="2" type="ORF">UT30_C0016G0002</name>
</gene>
<comment type="caution">
    <text evidence="2">The sequence shown here is derived from an EMBL/GenBank/DDBJ whole genome shotgun (WGS) entry which is preliminary data.</text>
</comment>